<dbReference type="GO" id="GO:0043235">
    <property type="term" value="C:receptor complex"/>
    <property type="evidence" value="ECO:0007669"/>
    <property type="project" value="TreeGrafter"/>
</dbReference>
<sequence>MRTALVIDSSCQSPEGCNVTLQAIFGHLTDCVCADENPCSILQLLASFCQFYLDGDDSSRPATQQTSSQASALHPPLDRHLPLQGHKNNLKNEWEESRMLASDMSCVRSMTLCIQDETCNRQLVPFVQSCSSSHCQEKLCRLAARRLYSNLPETMTEMLVFCQCESDDQDCHHFQAMLNSNSCNNDQTGQWNCLEMLDNCTGETICRFGHLKHLCILRRFISTYPALSPSAVSIDYHVMFTQAHRFLQKATLISRLAVCVNRRAFEAFLSKCFGIGEVSLGGYSTTELLHVIDLDFFVGGNKECTSAFVATMGTVLQSGCTCHGLDHHTLYRCNVLKQAIHNRSYFSKYSSSVNICHSQKYLCAELLL</sequence>
<dbReference type="GO" id="GO:0038023">
    <property type="term" value="F:signaling receptor activity"/>
    <property type="evidence" value="ECO:0007669"/>
    <property type="project" value="InterPro"/>
</dbReference>
<evidence type="ECO:0000256" key="3">
    <source>
        <dbReference type="ARBA" id="ARBA00022475"/>
    </source>
</evidence>
<accession>A0A556U733</accession>
<evidence type="ECO:0000256" key="8">
    <source>
        <dbReference type="SAM" id="MobiDB-lite"/>
    </source>
</evidence>
<evidence type="ECO:0000256" key="6">
    <source>
        <dbReference type="ARBA" id="ARBA00023170"/>
    </source>
</evidence>
<keyword evidence="4" id="KW-0732">Signal</keyword>
<evidence type="ECO:0000256" key="4">
    <source>
        <dbReference type="ARBA" id="ARBA00022729"/>
    </source>
</evidence>
<dbReference type="Pfam" id="PF02351">
    <property type="entry name" value="GDNF"/>
    <property type="match status" value="1"/>
</dbReference>
<gene>
    <name evidence="10" type="ORF">Baya_8986</name>
</gene>
<dbReference type="GO" id="GO:0007169">
    <property type="term" value="P:cell surface receptor protein tyrosine kinase signaling pathway"/>
    <property type="evidence" value="ECO:0007669"/>
    <property type="project" value="UniProtKB-ARBA"/>
</dbReference>
<evidence type="ECO:0000256" key="2">
    <source>
        <dbReference type="ARBA" id="ARBA00005961"/>
    </source>
</evidence>
<dbReference type="InterPro" id="IPR037193">
    <property type="entry name" value="GDNF_alpha"/>
</dbReference>
<comment type="caution">
    <text evidence="10">The sequence shown here is derived from an EMBL/GenBank/DDBJ whole genome shotgun (WGS) entry which is preliminary data.</text>
</comment>
<dbReference type="EMBL" id="VCAZ01000057">
    <property type="protein sequence ID" value="TSN48471.1"/>
    <property type="molecule type" value="Genomic_DNA"/>
</dbReference>
<evidence type="ECO:0000259" key="9">
    <source>
        <dbReference type="SMART" id="SM00907"/>
    </source>
</evidence>
<dbReference type="Proteomes" id="UP000319801">
    <property type="component" value="Unassembled WGS sequence"/>
</dbReference>
<keyword evidence="5" id="KW-0472">Membrane</keyword>
<evidence type="ECO:0000313" key="10">
    <source>
        <dbReference type="EMBL" id="TSN48471.1"/>
    </source>
</evidence>
<evidence type="ECO:0000313" key="11">
    <source>
        <dbReference type="Proteomes" id="UP000319801"/>
    </source>
</evidence>
<name>A0A556U733_BAGYA</name>
<evidence type="ECO:0000256" key="5">
    <source>
        <dbReference type="ARBA" id="ARBA00023136"/>
    </source>
</evidence>
<keyword evidence="3" id="KW-1003">Cell membrane</keyword>
<protein>
    <submittedName>
        <fullName evidence="10">GDNF family receptor alpha-like</fullName>
    </submittedName>
</protein>
<dbReference type="PANTHER" id="PTHR10269:SF1">
    <property type="entry name" value="GDNF FAMILY RECEPTOR ALPHA-LIKE"/>
    <property type="match status" value="1"/>
</dbReference>
<dbReference type="GO" id="GO:0009897">
    <property type="term" value="C:external side of plasma membrane"/>
    <property type="evidence" value="ECO:0007669"/>
    <property type="project" value="TreeGrafter"/>
</dbReference>
<keyword evidence="7" id="KW-0325">Glycoprotein</keyword>
<dbReference type="GO" id="GO:0007399">
    <property type="term" value="P:nervous system development"/>
    <property type="evidence" value="ECO:0007669"/>
    <property type="project" value="TreeGrafter"/>
</dbReference>
<dbReference type="OrthoDB" id="8735237at2759"/>
<comment type="similarity">
    <text evidence="2">Belongs to the GDNFR family.</text>
</comment>
<dbReference type="PANTHER" id="PTHR10269">
    <property type="entry name" value="GDNF RECEPTOR ALPHA"/>
    <property type="match status" value="1"/>
</dbReference>
<dbReference type="SUPFAM" id="SSF110035">
    <property type="entry name" value="GDNF receptor-like"/>
    <property type="match status" value="1"/>
</dbReference>
<keyword evidence="6 10" id="KW-0675">Receptor</keyword>
<keyword evidence="11" id="KW-1185">Reference proteome</keyword>
<dbReference type="AlphaFoldDB" id="A0A556U733"/>
<reference evidence="10 11" key="1">
    <citation type="journal article" date="2019" name="Genome Biol. Evol.">
        <title>Whole-Genome Sequencing of the Giant Devil Catfish, Bagarius yarrelli.</title>
        <authorList>
            <person name="Jiang W."/>
            <person name="Lv Y."/>
            <person name="Cheng L."/>
            <person name="Yang K."/>
            <person name="Chao B."/>
            <person name="Wang X."/>
            <person name="Li Y."/>
            <person name="Pan X."/>
            <person name="You X."/>
            <person name="Zhang Y."/>
            <person name="Yang J."/>
            <person name="Li J."/>
            <person name="Zhang X."/>
            <person name="Liu S."/>
            <person name="Sun C."/>
            <person name="Yang J."/>
            <person name="Shi Q."/>
        </authorList>
    </citation>
    <scope>NUCLEOTIDE SEQUENCE [LARGE SCALE GENOMIC DNA]</scope>
    <source>
        <strain evidence="10">JWS20170419001</strain>
        <tissue evidence="10">Muscle</tissue>
    </source>
</reference>
<feature type="domain" description="GDNF/GAS1" evidence="9">
    <location>
        <begin position="106"/>
        <end position="183"/>
    </location>
</feature>
<dbReference type="InterPro" id="IPR016017">
    <property type="entry name" value="GDNF/GAS1"/>
</dbReference>
<feature type="domain" description="GDNF/GAS1" evidence="9">
    <location>
        <begin position="193"/>
        <end position="344"/>
    </location>
</feature>
<dbReference type="InterPro" id="IPR003438">
    <property type="entry name" value="GDNF_rcpt"/>
</dbReference>
<feature type="compositionally biased region" description="Polar residues" evidence="8">
    <location>
        <begin position="60"/>
        <end position="71"/>
    </location>
</feature>
<organism evidence="10 11">
    <name type="scientific">Bagarius yarrelli</name>
    <name type="common">Goonch</name>
    <name type="synonym">Bagrus yarrelli</name>
    <dbReference type="NCBI Taxonomy" id="175774"/>
    <lineage>
        <taxon>Eukaryota</taxon>
        <taxon>Metazoa</taxon>
        <taxon>Chordata</taxon>
        <taxon>Craniata</taxon>
        <taxon>Vertebrata</taxon>
        <taxon>Euteleostomi</taxon>
        <taxon>Actinopterygii</taxon>
        <taxon>Neopterygii</taxon>
        <taxon>Teleostei</taxon>
        <taxon>Ostariophysi</taxon>
        <taxon>Siluriformes</taxon>
        <taxon>Sisoridae</taxon>
        <taxon>Sisorinae</taxon>
        <taxon>Bagarius</taxon>
    </lineage>
</organism>
<evidence type="ECO:0000256" key="7">
    <source>
        <dbReference type="ARBA" id="ARBA00023180"/>
    </source>
</evidence>
<proteinExistence type="inferred from homology"/>
<comment type="subcellular location">
    <subcellularLocation>
        <location evidence="1">Cell membrane</location>
    </subcellularLocation>
</comment>
<feature type="region of interest" description="Disordered" evidence="8">
    <location>
        <begin position="60"/>
        <end position="84"/>
    </location>
</feature>
<dbReference type="SMART" id="SM00907">
    <property type="entry name" value="GDNF"/>
    <property type="match status" value="2"/>
</dbReference>
<evidence type="ECO:0000256" key="1">
    <source>
        <dbReference type="ARBA" id="ARBA00004236"/>
    </source>
</evidence>